<organism evidence="1 2">
    <name type="scientific">Lipomyces orientalis</name>
    <dbReference type="NCBI Taxonomy" id="1233043"/>
    <lineage>
        <taxon>Eukaryota</taxon>
        <taxon>Fungi</taxon>
        <taxon>Dikarya</taxon>
        <taxon>Ascomycota</taxon>
        <taxon>Saccharomycotina</taxon>
        <taxon>Lipomycetes</taxon>
        <taxon>Lipomycetales</taxon>
        <taxon>Lipomycetaceae</taxon>
        <taxon>Lipomyces</taxon>
    </lineage>
</organism>
<name>A0ACC3THV3_9ASCO</name>
<gene>
    <name evidence="1" type="ORF">V1517DRAFT_340680</name>
</gene>
<accession>A0ACC3THV3</accession>
<keyword evidence="2" id="KW-1185">Reference proteome</keyword>
<protein>
    <submittedName>
        <fullName evidence="1">Major facilitator superfamily domain-containing protein</fullName>
    </submittedName>
</protein>
<evidence type="ECO:0000313" key="2">
    <source>
        <dbReference type="Proteomes" id="UP001489719"/>
    </source>
</evidence>
<dbReference type="EMBL" id="MU970125">
    <property type="protein sequence ID" value="KAK9320536.1"/>
    <property type="molecule type" value="Genomic_DNA"/>
</dbReference>
<evidence type="ECO:0000313" key="1">
    <source>
        <dbReference type="EMBL" id="KAK9320536.1"/>
    </source>
</evidence>
<sequence length="490" mass="53188">MGSDSVNVVSVVDGKRHNVISRRLKFASYFSIVCAGAAMISDGYQNNCMTMANALFSIEYKTAYTSTMKTRVSNSLFVGEIFGQIAMGLVCDYFGRKVALVATTLLIVIGSILATAAHGTSTTGMFWMIMVARGIIGFGIGGEYPVSSTSASEAANEAAQHLRAPITIMVTEFPLAIGGPLSISIFLIIYSAAGIHHLSTIWRVYFGLGCIFPLVVFYFRLKLVTSKLYKEEAIKKRVPYLLVIRYYWKTLLGTAGSWFVFDFVTYPNSIFSATIISEIVPDSSSNLLKTGEWDLLLTSLAIPGVLVGAYLYTKIGARNTMILGFMGYIVFGLVIGCGYDKIVKIVPLFVIFYGIMNSLAQMGPGCMTIVASAESYATGVRGTCFGLSAAIGKVGAVVGTQTFTSIQNHLGKKWTFIIAAICGLVGVIITFFCVPKLNGEDLMDEDERFHKYLVANNWEGSFGDGESSDMNSEDIEKLDSIILSTKQISE</sequence>
<comment type="caution">
    <text evidence="1">The sequence shown here is derived from an EMBL/GenBank/DDBJ whole genome shotgun (WGS) entry which is preliminary data.</text>
</comment>
<proteinExistence type="predicted"/>
<reference evidence="2" key="1">
    <citation type="journal article" date="2024" name="Front. Bioeng. Biotechnol.">
        <title>Genome-scale model development and genomic sequencing of the oleaginous clade Lipomyces.</title>
        <authorList>
            <person name="Czajka J.J."/>
            <person name="Han Y."/>
            <person name="Kim J."/>
            <person name="Mondo S.J."/>
            <person name="Hofstad B.A."/>
            <person name="Robles A."/>
            <person name="Haridas S."/>
            <person name="Riley R."/>
            <person name="LaButti K."/>
            <person name="Pangilinan J."/>
            <person name="Andreopoulos W."/>
            <person name="Lipzen A."/>
            <person name="Yan J."/>
            <person name="Wang M."/>
            <person name="Ng V."/>
            <person name="Grigoriev I.V."/>
            <person name="Spatafora J.W."/>
            <person name="Magnuson J.K."/>
            <person name="Baker S.E."/>
            <person name="Pomraning K.R."/>
        </authorList>
    </citation>
    <scope>NUCLEOTIDE SEQUENCE [LARGE SCALE GENOMIC DNA]</scope>
    <source>
        <strain evidence="2">CBS 10300</strain>
    </source>
</reference>
<dbReference type="Proteomes" id="UP001489719">
    <property type="component" value="Unassembled WGS sequence"/>
</dbReference>